<dbReference type="STRING" id="450378.GCA_001661675_03136"/>
<name>A0A1Z1FHD4_9SPHN</name>
<evidence type="ECO:0000256" key="1">
    <source>
        <dbReference type="ARBA" id="ARBA00009820"/>
    </source>
</evidence>
<dbReference type="PANTHER" id="PTHR36842:SF1">
    <property type="entry name" value="PROTEIN TOLB"/>
    <property type="match status" value="1"/>
</dbReference>
<keyword evidence="3" id="KW-0614">Plasmid</keyword>
<proteinExistence type="inferred from homology"/>
<dbReference type="SUPFAM" id="SSF82171">
    <property type="entry name" value="DPP6 N-terminal domain-like"/>
    <property type="match status" value="1"/>
</dbReference>
<evidence type="ECO:0000313" key="4">
    <source>
        <dbReference type="Proteomes" id="UP000195807"/>
    </source>
</evidence>
<evidence type="ECO:0008006" key="5">
    <source>
        <dbReference type="Google" id="ProtNLM"/>
    </source>
</evidence>
<feature type="chain" id="PRO_5011494009" description="PD40 domain-containing protein" evidence="2">
    <location>
        <begin position="22"/>
        <end position="825"/>
    </location>
</feature>
<dbReference type="EMBL" id="CP019603">
    <property type="protein sequence ID" value="ARU18136.1"/>
    <property type="molecule type" value="Genomic_DNA"/>
</dbReference>
<keyword evidence="2" id="KW-0732">Signal</keyword>
<geneLocation type="plasmid" evidence="4">
    <name>pcme4a9i</name>
</geneLocation>
<gene>
    <name evidence="3" type="ORF">A9D14_15605</name>
</gene>
<dbReference type="Gene3D" id="2.120.10.30">
    <property type="entry name" value="TolB, C-terminal domain"/>
    <property type="match status" value="1"/>
</dbReference>
<organism evidence="3 4">
    <name type="scientific">Croceicoccus marinus</name>
    <dbReference type="NCBI Taxonomy" id="450378"/>
    <lineage>
        <taxon>Bacteria</taxon>
        <taxon>Pseudomonadati</taxon>
        <taxon>Pseudomonadota</taxon>
        <taxon>Alphaproteobacteria</taxon>
        <taxon>Sphingomonadales</taxon>
        <taxon>Erythrobacteraceae</taxon>
        <taxon>Croceicoccus</taxon>
    </lineage>
</organism>
<evidence type="ECO:0000313" key="3">
    <source>
        <dbReference type="EMBL" id="ARU18136.1"/>
    </source>
</evidence>
<comment type="similarity">
    <text evidence="1">Belongs to the TolB family.</text>
</comment>
<sequence length="825" mass="88218">MKSVSSLLALALAIVPVPASAQWEHHYPKVEGYGHQLYLEQEHLPILSSGPVYPAPSPDGATLAFAHQGWLWQLDLDSGVARRLTNAAGIDSRPRWSPDGQRIAFVRDSGSDTGIIVIARGGRQLLTIDTPAIDLDPEFTRDGKALLYTSARAGNLDLWRRDLTTGTDEQLTKGSRVARAARTLADGRLVYQEAAGPGQSVVIRDLHPAPNATGETASGKVLFQQGWMAHLSPDVHPAERAIVYGVGEGNMVRLAVMDVDRPAYPRWLTAPGNKALFPAWSADGSHIYFVEADARQQFHLMRIGAAGGAAQEVRVTRWGYGTGLGDLAIAVHSADGDGGESSAATPIAARVSITRADGHPVTNPAGSTFVDNQNGPVYFYIDGTTKLNLPAGEYRIVATHGPFSLPETKTVRVIAGQETDAELNVQRIWNAHAAGYVSADYRTHLNGSGVNELALPDLLLPMRGEALDYGAPMAWNQYNRFIDADRIGQKASAPDGTTAWLTQEVRSDYHGHIGMIGATSPFQPWFFGPNVPVYGNRDLHNGLVNPFAKAQGALATYVHPVGGDADPFADLSANPLPQELVIDGVLSDGIGLELVCQWTSPLGTAQAWYRFLNIGRAIPVTSGTDMMANFYRLPAIGTARSYLPATDAEDGYSAALDQVRDGRGFVTTGPAILFAIDGQAPGDVVGSGMREWSLDLISVGPVDRVEILVNGTVVQTLEGFEGKGQRTYRGAVNLPAGGWIAARAIGGKTAWPVMSFTHFAHTQPVWIDYVGSTDAQAARAAAQDLLAALDFSGANFRESYGADIPPGLVTRMGEARSKLTAIARE</sequence>
<evidence type="ECO:0000256" key="2">
    <source>
        <dbReference type="SAM" id="SignalP"/>
    </source>
</evidence>
<keyword evidence="4" id="KW-1185">Reference proteome</keyword>
<dbReference type="PANTHER" id="PTHR36842">
    <property type="entry name" value="PROTEIN TOLB HOMOLOG"/>
    <property type="match status" value="1"/>
</dbReference>
<dbReference type="Pfam" id="PF07676">
    <property type="entry name" value="PD40"/>
    <property type="match status" value="3"/>
</dbReference>
<feature type="signal peptide" evidence="2">
    <location>
        <begin position="1"/>
        <end position="21"/>
    </location>
</feature>
<dbReference type="InterPro" id="IPR011042">
    <property type="entry name" value="6-blade_b-propeller_TolB-like"/>
</dbReference>
<dbReference type="KEGG" id="cman:A9D14_15605"/>
<dbReference type="InterPro" id="IPR011659">
    <property type="entry name" value="WD40"/>
</dbReference>
<dbReference type="RefSeq" id="WP_066850668.1">
    <property type="nucleotide sequence ID" value="NZ_CP019603.1"/>
</dbReference>
<dbReference type="Proteomes" id="UP000195807">
    <property type="component" value="Plasmid pCME4A9I"/>
</dbReference>
<reference evidence="3 4" key="1">
    <citation type="submission" date="2017-01" db="EMBL/GenBank/DDBJ databases">
        <title>Complete genome sequence of esterase-producing bacterium Croceicoccus marinus E4A9.</title>
        <authorList>
            <person name="Wu Y.-H."/>
            <person name="Cheng H."/>
            <person name="Xu L."/>
            <person name="Huo Y.-Y."/>
            <person name="Wang C.-S."/>
            <person name="Xu X.-W."/>
        </authorList>
    </citation>
    <scope>NUCLEOTIDE SEQUENCE [LARGE SCALE GENOMIC DNA]</scope>
    <source>
        <strain evidence="3 4">E4A9</strain>
        <plasmid evidence="4">Plasmid pcme4a9i</plasmid>
    </source>
</reference>
<protein>
    <recommendedName>
        <fullName evidence="5">PD40 domain-containing protein</fullName>
    </recommendedName>
</protein>
<dbReference type="OrthoDB" id="9758793at2"/>
<dbReference type="NCBIfam" id="NF038032">
    <property type="entry name" value="CehA_McbA_metalo"/>
    <property type="match status" value="1"/>
</dbReference>
<accession>A0A1Z1FHD4</accession>
<dbReference type="AlphaFoldDB" id="A0A1Z1FHD4"/>